<dbReference type="SMART" id="SM00419">
    <property type="entry name" value="HTH_CRP"/>
    <property type="match status" value="1"/>
</dbReference>
<accession>D3Q9R9</accession>
<keyword evidence="2" id="KW-0238">DNA-binding</keyword>
<keyword evidence="3" id="KW-0804">Transcription</keyword>
<keyword evidence="7" id="KW-1185">Reference proteome</keyword>
<dbReference type="Gene3D" id="2.60.120.10">
    <property type="entry name" value="Jelly Rolls"/>
    <property type="match status" value="1"/>
</dbReference>
<feature type="domain" description="Cyclic nucleotide-binding" evidence="4">
    <location>
        <begin position="16"/>
        <end position="101"/>
    </location>
</feature>
<dbReference type="PROSITE" id="PS50042">
    <property type="entry name" value="CNMP_BINDING_3"/>
    <property type="match status" value="1"/>
</dbReference>
<evidence type="ECO:0000259" key="4">
    <source>
        <dbReference type="PROSITE" id="PS50042"/>
    </source>
</evidence>
<dbReference type="PROSITE" id="PS51063">
    <property type="entry name" value="HTH_CRP_2"/>
    <property type="match status" value="1"/>
</dbReference>
<sequence>MSVTPAANSQWPTGTLLHHLSPSDRRELISLGTKKWVRPGTVLLRAGDTGTTAILILRTFVKVSMPTANGHETLLSVRVPGDIVGEISVLNDQPRTATATTCGTGLVSVIPSPSLKEFMSERPAVGAELAGTAADRLRWTNEPRADVGSLPVVARLARLLSDLAIRHGVRTEQGIEISVMLTQSELASLIGVSVVTAQRAIKRLRDQGVIETGSQRFLVTDPHRLELEAAAPPR</sequence>
<evidence type="ECO:0000256" key="2">
    <source>
        <dbReference type="ARBA" id="ARBA00023125"/>
    </source>
</evidence>
<gene>
    <name evidence="6" type="ordered locus">Snas_4977</name>
</gene>
<dbReference type="PANTHER" id="PTHR24567:SF68">
    <property type="entry name" value="DNA-BINDING TRANSCRIPTIONAL DUAL REGULATOR CRP"/>
    <property type="match status" value="1"/>
</dbReference>
<dbReference type="PANTHER" id="PTHR24567">
    <property type="entry name" value="CRP FAMILY TRANSCRIPTIONAL REGULATORY PROTEIN"/>
    <property type="match status" value="1"/>
</dbReference>
<dbReference type="Pfam" id="PF13545">
    <property type="entry name" value="HTH_Crp_2"/>
    <property type="match status" value="1"/>
</dbReference>
<evidence type="ECO:0000313" key="6">
    <source>
        <dbReference type="EMBL" id="ADD44615.1"/>
    </source>
</evidence>
<evidence type="ECO:0000256" key="3">
    <source>
        <dbReference type="ARBA" id="ARBA00023163"/>
    </source>
</evidence>
<evidence type="ECO:0000259" key="5">
    <source>
        <dbReference type="PROSITE" id="PS51063"/>
    </source>
</evidence>
<dbReference type="InterPro" id="IPR000595">
    <property type="entry name" value="cNMP-bd_dom"/>
</dbReference>
<dbReference type="GO" id="GO:0005829">
    <property type="term" value="C:cytosol"/>
    <property type="evidence" value="ECO:0007669"/>
    <property type="project" value="TreeGrafter"/>
</dbReference>
<name>D3Q9R9_STANL</name>
<dbReference type="InterPro" id="IPR036388">
    <property type="entry name" value="WH-like_DNA-bd_sf"/>
</dbReference>
<dbReference type="SUPFAM" id="SSF51206">
    <property type="entry name" value="cAMP-binding domain-like"/>
    <property type="match status" value="1"/>
</dbReference>
<dbReference type="GO" id="GO:0003700">
    <property type="term" value="F:DNA-binding transcription factor activity"/>
    <property type="evidence" value="ECO:0007669"/>
    <property type="project" value="TreeGrafter"/>
</dbReference>
<dbReference type="HOGENOM" id="CLU_075053_3_0_11"/>
<dbReference type="eggNOG" id="COG0664">
    <property type="taxonomic scope" value="Bacteria"/>
</dbReference>
<dbReference type="InterPro" id="IPR012318">
    <property type="entry name" value="HTH_CRP"/>
</dbReference>
<dbReference type="Gene3D" id="1.10.10.10">
    <property type="entry name" value="Winged helix-like DNA-binding domain superfamily/Winged helix DNA-binding domain"/>
    <property type="match status" value="1"/>
</dbReference>
<dbReference type="InterPro" id="IPR014710">
    <property type="entry name" value="RmlC-like_jellyroll"/>
</dbReference>
<keyword evidence="1" id="KW-0805">Transcription regulation</keyword>
<reference evidence="6 7" key="1">
    <citation type="journal article" date="2009" name="Stand. Genomic Sci.">
        <title>Complete genome sequence of Stackebrandtia nassauensis type strain (LLR-40K-21).</title>
        <authorList>
            <person name="Munk C."/>
            <person name="Lapidus A."/>
            <person name="Copeland A."/>
            <person name="Jando M."/>
            <person name="Mayilraj S."/>
            <person name="Glavina Del Rio T."/>
            <person name="Nolan M."/>
            <person name="Chen F."/>
            <person name="Lucas S."/>
            <person name="Tice H."/>
            <person name="Cheng J.F."/>
            <person name="Han C."/>
            <person name="Detter J.C."/>
            <person name="Bruce D."/>
            <person name="Goodwin L."/>
            <person name="Chain P."/>
            <person name="Pitluck S."/>
            <person name="Goker M."/>
            <person name="Ovchinikova G."/>
            <person name="Pati A."/>
            <person name="Ivanova N."/>
            <person name="Mavromatis K."/>
            <person name="Chen A."/>
            <person name="Palaniappan K."/>
            <person name="Land M."/>
            <person name="Hauser L."/>
            <person name="Chang Y.J."/>
            <person name="Jeffries C.D."/>
            <person name="Bristow J."/>
            <person name="Eisen J.A."/>
            <person name="Markowitz V."/>
            <person name="Hugenholtz P."/>
            <person name="Kyrpides N.C."/>
            <person name="Klenk H.P."/>
        </authorList>
    </citation>
    <scope>NUCLEOTIDE SEQUENCE [LARGE SCALE GENOMIC DNA]</scope>
    <source>
        <strain evidence="7">DSM 44728 / CIP 108903 / NRRL B-16338 / NBRC 102104 / LLR-40K-21</strain>
    </source>
</reference>
<organism evidence="6 7">
    <name type="scientific">Stackebrandtia nassauensis (strain DSM 44728 / CIP 108903 / NRRL B-16338 / NBRC 102104 / LLR-40K-21)</name>
    <dbReference type="NCBI Taxonomy" id="446470"/>
    <lineage>
        <taxon>Bacteria</taxon>
        <taxon>Bacillati</taxon>
        <taxon>Actinomycetota</taxon>
        <taxon>Actinomycetes</taxon>
        <taxon>Glycomycetales</taxon>
        <taxon>Glycomycetaceae</taxon>
        <taxon>Stackebrandtia</taxon>
    </lineage>
</organism>
<dbReference type="SMART" id="SM00100">
    <property type="entry name" value="cNMP"/>
    <property type="match status" value="1"/>
</dbReference>
<dbReference type="InterPro" id="IPR018488">
    <property type="entry name" value="cNMP-bd_CS"/>
</dbReference>
<dbReference type="STRING" id="446470.Snas_4977"/>
<dbReference type="InterPro" id="IPR036390">
    <property type="entry name" value="WH_DNA-bd_sf"/>
</dbReference>
<dbReference type="CDD" id="cd00038">
    <property type="entry name" value="CAP_ED"/>
    <property type="match status" value="1"/>
</dbReference>
<dbReference type="SUPFAM" id="SSF46785">
    <property type="entry name" value="Winged helix' DNA-binding domain"/>
    <property type="match status" value="1"/>
</dbReference>
<evidence type="ECO:0000313" key="7">
    <source>
        <dbReference type="Proteomes" id="UP000000844"/>
    </source>
</evidence>
<evidence type="ECO:0000256" key="1">
    <source>
        <dbReference type="ARBA" id="ARBA00023015"/>
    </source>
</evidence>
<dbReference type="AlphaFoldDB" id="D3Q9R9"/>
<dbReference type="Proteomes" id="UP000000844">
    <property type="component" value="Chromosome"/>
</dbReference>
<dbReference type="GO" id="GO:0003677">
    <property type="term" value="F:DNA binding"/>
    <property type="evidence" value="ECO:0007669"/>
    <property type="project" value="UniProtKB-KW"/>
</dbReference>
<dbReference type="EMBL" id="CP001778">
    <property type="protein sequence ID" value="ADD44615.1"/>
    <property type="molecule type" value="Genomic_DNA"/>
</dbReference>
<dbReference type="InterPro" id="IPR050397">
    <property type="entry name" value="Env_Response_Regulators"/>
</dbReference>
<dbReference type="Pfam" id="PF00027">
    <property type="entry name" value="cNMP_binding"/>
    <property type="match status" value="1"/>
</dbReference>
<protein>
    <submittedName>
        <fullName evidence="6">Transcriptional regulator, Crp/Fnr family</fullName>
    </submittedName>
</protein>
<dbReference type="InterPro" id="IPR018490">
    <property type="entry name" value="cNMP-bd_dom_sf"/>
</dbReference>
<dbReference type="OrthoDB" id="41390at2"/>
<proteinExistence type="predicted"/>
<feature type="domain" description="HTH crp-type" evidence="5">
    <location>
        <begin position="150"/>
        <end position="223"/>
    </location>
</feature>
<dbReference type="KEGG" id="sna:Snas_4977"/>
<dbReference type="PROSITE" id="PS00889">
    <property type="entry name" value="CNMP_BINDING_2"/>
    <property type="match status" value="1"/>
</dbReference>